<name>A0A244EVE8_PSESX</name>
<evidence type="ECO:0008006" key="3">
    <source>
        <dbReference type="Google" id="ProtNLM"/>
    </source>
</evidence>
<protein>
    <recommendedName>
        <fullName evidence="3">DUF2158 domain-containing protein</fullName>
    </recommendedName>
</protein>
<proteinExistence type="predicted"/>
<comment type="caution">
    <text evidence="1">The sequence shown here is derived from an EMBL/GenBank/DDBJ whole genome shotgun (WGS) entry which is preliminary data.</text>
</comment>
<dbReference type="RefSeq" id="WP_084914338.1">
    <property type="nucleotide sequence ID" value="NZ_MTSA01000003.1"/>
</dbReference>
<dbReference type="AlphaFoldDB" id="A0A244EVE8"/>
<accession>A0A244EVE8</accession>
<evidence type="ECO:0000313" key="2">
    <source>
        <dbReference type="Proteomes" id="UP000195128"/>
    </source>
</evidence>
<gene>
    <name evidence="1" type="ORF">BW686_03810</name>
</gene>
<dbReference type="Proteomes" id="UP000195128">
    <property type="component" value="Unassembled WGS sequence"/>
</dbReference>
<organism evidence="1 2">
    <name type="scientific">Pseudomonas syringae</name>
    <dbReference type="NCBI Taxonomy" id="317"/>
    <lineage>
        <taxon>Bacteria</taxon>
        <taxon>Pseudomonadati</taxon>
        <taxon>Pseudomonadota</taxon>
        <taxon>Gammaproteobacteria</taxon>
        <taxon>Pseudomonadales</taxon>
        <taxon>Pseudomonadaceae</taxon>
        <taxon>Pseudomonas</taxon>
    </lineage>
</organism>
<sequence length="70" mass="7921">MNSFEPGEYVRLRSGGRKMQVIKDSATETLVPTSLIACEYLAKHRRVLGFYAAHSLISIQRPDDQTPLEQ</sequence>
<dbReference type="EMBL" id="MTSA01000003">
    <property type="protein sequence ID" value="OUM08456.1"/>
    <property type="molecule type" value="Genomic_DNA"/>
</dbReference>
<evidence type="ECO:0000313" key="1">
    <source>
        <dbReference type="EMBL" id="OUM08456.1"/>
    </source>
</evidence>
<dbReference type="OrthoDB" id="6982093at2"/>
<reference evidence="1 2" key="1">
    <citation type="submission" date="2017-01" db="EMBL/GenBank/DDBJ databases">
        <authorList>
            <person name="Mah S.A."/>
            <person name="Swanson W.J."/>
            <person name="Moy G.W."/>
            <person name="Vacquier V.D."/>
        </authorList>
    </citation>
    <scope>NUCLEOTIDE SEQUENCE [LARGE SCALE GENOMIC DNA]</scope>
    <source>
        <strain evidence="1">PDD-32b-74</strain>
    </source>
</reference>